<name>A0A3G1L2A7_FORW1</name>
<dbReference type="OrthoDB" id="1779260at2"/>
<evidence type="ECO:0000256" key="1">
    <source>
        <dbReference type="SAM" id="Phobius"/>
    </source>
</evidence>
<keyword evidence="3" id="KW-1185">Reference proteome</keyword>
<keyword evidence="1" id="KW-1133">Transmembrane helix</keyword>
<feature type="transmembrane region" description="Helical" evidence="1">
    <location>
        <begin position="38"/>
        <end position="62"/>
    </location>
</feature>
<proteinExistence type="predicted"/>
<evidence type="ECO:0000313" key="3">
    <source>
        <dbReference type="Proteomes" id="UP000323521"/>
    </source>
</evidence>
<gene>
    <name evidence="2" type="ORF">DCMF_20895</name>
</gene>
<dbReference type="Proteomes" id="UP000323521">
    <property type="component" value="Chromosome"/>
</dbReference>
<keyword evidence="1" id="KW-0812">Transmembrane</keyword>
<sequence>MEESRKFGRMDTKALVGAVFLGIVFVLVQQVAHRIDAMINPSCVIIGGVTWAIFTGLVVLLFKQPAGLITSEVQALVAVASGLSPLAPFFIPANGLASLGYSLVAWKLSMDKWSHHLLAQIVSNILGNICVGIGLSVILHLPMPVILIASGITTLAGIIGGTVFTKIIYDNVKKSGVI</sequence>
<dbReference type="KEGG" id="fwa:DCMF_20895"/>
<feature type="transmembrane region" description="Helical" evidence="1">
    <location>
        <begin position="12"/>
        <end position="32"/>
    </location>
</feature>
<evidence type="ECO:0000313" key="2">
    <source>
        <dbReference type="EMBL" id="ATW28784.1"/>
    </source>
</evidence>
<reference evidence="2 3" key="1">
    <citation type="submission" date="2016-10" db="EMBL/GenBank/DDBJ databases">
        <title>Complete Genome Sequence of Peptococcaceae strain DCMF.</title>
        <authorList>
            <person name="Edwards R.J."/>
            <person name="Holland S.I."/>
            <person name="Deshpande N.P."/>
            <person name="Wong Y.K."/>
            <person name="Ertan H."/>
            <person name="Manefield M."/>
            <person name="Russell T.L."/>
            <person name="Lee M.J."/>
        </authorList>
    </citation>
    <scope>NUCLEOTIDE SEQUENCE [LARGE SCALE GENOMIC DNA]</scope>
    <source>
        <strain evidence="2 3">DCMF</strain>
    </source>
</reference>
<protein>
    <recommendedName>
        <fullName evidence="4">ECF transporter S component</fullName>
    </recommendedName>
</protein>
<dbReference type="EMBL" id="CP017634">
    <property type="protein sequence ID" value="ATW28784.1"/>
    <property type="molecule type" value="Genomic_DNA"/>
</dbReference>
<evidence type="ECO:0008006" key="4">
    <source>
        <dbReference type="Google" id="ProtNLM"/>
    </source>
</evidence>
<keyword evidence="1" id="KW-0472">Membrane</keyword>
<dbReference type="AlphaFoldDB" id="A0A3G1L2A7"/>
<accession>A0A3G1L2A7</accession>
<feature type="transmembrane region" description="Helical" evidence="1">
    <location>
        <begin position="145"/>
        <end position="169"/>
    </location>
</feature>
<feature type="transmembrane region" description="Helical" evidence="1">
    <location>
        <begin position="117"/>
        <end position="139"/>
    </location>
</feature>
<organism evidence="2 3">
    <name type="scientific">Formimonas warabiya</name>
    <dbReference type="NCBI Taxonomy" id="1761012"/>
    <lineage>
        <taxon>Bacteria</taxon>
        <taxon>Bacillati</taxon>
        <taxon>Bacillota</taxon>
        <taxon>Clostridia</taxon>
        <taxon>Eubacteriales</taxon>
        <taxon>Peptococcaceae</taxon>
        <taxon>Candidatus Formimonas</taxon>
    </lineage>
</organism>